<evidence type="ECO:0000256" key="4">
    <source>
        <dbReference type="ARBA" id="ARBA00022692"/>
    </source>
</evidence>
<feature type="transmembrane region" description="Helical" evidence="7">
    <location>
        <begin position="163"/>
        <end position="183"/>
    </location>
</feature>
<dbReference type="GO" id="GO:0055085">
    <property type="term" value="P:transmembrane transport"/>
    <property type="evidence" value="ECO:0007669"/>
    <property type="project" value="InterPro"/>
</dbReference>
<dbReference type="Gene3D" id="1.10.3720.10">
    <property type="entry name" value="MetI-like"/>
    <property type="match status" value="1"/>
</dbReference>
<dbReference type="EMBL" id="SNWQ01000008">
    <property type="protein sequence ID" value="TDO48034.1"/>
    <property type="molecule type" value="Genomic_DNA"/>
</dbReference>
<evidence type="ECO:0000256" key="1">
    <source>
        <dbReference type="ARBA" id="ARBA00004651"/>
    </source>
</evidence>
<comment type="subcellular location">
    <subcellularLocation>
        <location evidence="1 7">Cell membrane</location>
        <topology evidence="1 7">Multi-pass membrane protein</topology>
    </subcellularLocation>
</comment>
<accession>A0A4R6KHS2</accession>
<dbReference type="Pfam" id="PF19300">
    <property type="entry name" value="BPD_transp_1_N"/>
    <property type="match status" value="1"/>
</dbReference>
<dbReference type="GO" id="GO:0005886">
    <property type="term" value="C:plasma membrane"/>
    <property type="evidence" value="ECO:0007669"/>
    <property type="project" value="UniProtKB-SubCell"/>
</dbReference>
<evidence type="ECO:0000313" key="10">
    <source>
        <dbReference type="Proteomes" id="UP000295388"/>
    </source>
</evidence>
<feature type="transmembrane region" description="Helical" evidence="7">
    <location>
        <begin position="299"/>
        <end position="322"/>
    </location>
</feature>
<sequence>MAHAAVAEHRSTSPWLHFAVRRLIGLAAIFLVLLVVSFLIVQLIPGDPAAGLAGANADLADIERIRHQLGLDQPLWQRFIDYAGGVLSGDLGTSFMYRQPVLTIIENRLPFTATIALAGIAIVLLVAIPLGMLIGVLTQGGRRKWLDTGFGFVTGFLDSVPGYVMATFLVVMFALGIGVLPLFPPAYTPRFGSASFVLPIAAIVIGPICTVSRVVRRETAVVLGNDYQRTAHGWRLPAWKRYIKWALPNLLTSTLTVSGLVLTGLIGGAVVIESVFALPGLGSGIIKAILDRDYPVIQAMVIVIGMIAALINLLVDILLGLIDERTLGGSHVSA</sequence>
<keyword evidence="10" id="KW-1185">Reference proteome</keyword>
<dbReference type="OrthoDB" id="147688at2"/>
<dbReference type="SUPFAM" id="SSF161098">
    <property type="entry name" value="MetI-like"/>
    <property type="match status" value="1"/>
</dbReference>
<gene>
    <name evidence="9" type="ORF">EV643_108351</name>
</gene>
<dbReference type="Pfam" id="PF00528">
    <property type="entry name" value="BPD_transp_1"/>
    <property type="match status" value="1"/>
</dbReference>
<evidence type="ECO:0000256" key="6">
    <source>
        <dbReference type="ARBA" id="ARBA00023136"/>
    </source>
</evidence>
<proteinExistence type="inferred from homology"/>
<keyword evidence="5 7" id="KW-1133">Transmembrane helix</keyword>
<comment type="similarity">
    <text evidence="7">Belongs to the binding-protein-dependent transport system permease family.</text>
</comment>
<evidence type="ECO:0000313" key="9">
    <source>
        <dbReference type="EMBL" id="TDO48034.1"/>
    </source>
</evidence>
<feature type="transmembrane region" description="Helical" evidence="7">
    <location>
        <begin position="23"/>
        <end position="44"/>
    </location>
</feature>
<dbReference type="Proteomes" id="UP000295388">
    <property type="component" value="Unassembled WGS sequence"/>
</dbReference>
<keyword evidence="3" id="KW-1003">Cell membrane</keyword>
<feature type="transmembrane region" description="Helical" evidence="7">
    <location>
        <begin position="195"/>
        <end position="215"/>
    </location>
</feature>
<dbReference type="PROSITE" id="PS50928">
    <property type="entry name" value="ABC_TM1"/>
    <property type="match status" value="1"/>
</dbReference>
<dbReference type="RefSeq" id="WP_133801452.1">
    <property type="nucleotide sequence ID" value="NZ_SNWQ01000008.1"/>
</dbReference>
<keyword evidence="6 7" id="KW-0472">Membrane</keyword>
<evidence type="ECO:0000256" key="7">
    <source>
        <dbReference type="RuleBase" id="RU363032"/>
    </source>
</evidence>
<feature type="domain" description="ABC transmembrane type-1" evidence="8">
    <location>
        <begin position="109"/>
        <end position="315"/>
    </location>
</feature>
<evidence type="ECO:0000256" key="5">
    <source>
        <dbReference type="ARBA" id="ARBA00022989"/>
    </source>
</evidence>
<evidence type="ECO:0000259" key="8">
    <source>
        <dbReference type="PROSITE" id="PS50928"/>
    </source>
</evidence>
<keyword evidence="4 7" id="KW-0812">Transmembrane</keyword>
<feature type="transmembrane region" description="Helical" evidence="7">
    <location>
        <begin position="109"/>
        <end position="137"/>
    </location>
</feature>
<dbReference type="PANTHER" id="PTHR43163:SF3">
    <property type="entry name" value="PEPTIDE ABC TRANSPORTER PERMEASE PROTEIN"/>
    <property type="match status" value="1"/>
</dbReference>
<organism evidence="9 10">
    <name type="scientific">Kribbella caucasensis</name>
    <dbReference type="NCBI Taxonomy" id="2512215"/>
    <lineage>
        <taxon>Bacteria</taxon>
        <taxon>Bacillati</taxon>
        <taxon>Actinomycetota</taxon>
        <taxon>Actinomycetes</taxon>
        <taxon>Propionibacteriales</taxon>
        <taxon>Kribbellaceae</taxon>
        <taxon>Kribbella</taxon>
    </lineage>
</organism>
<protein>
    <submittedName>
        <fullName evidence="9">Peptide/nickel transport system permease protein</fullName>
    </submittedName>
</protein>
<dbReference type="InterPro" id="IPR000515">
    <property type="entry name" value="MetI-like"/>
</dbReference>
<keyword evidence="2 7" id="KW-0813">Transport</keyword>
<dbReference type="PANTHER" id="PTHR43163">
    <property type="entry name" value="DIPEPTIDE TRANSPORT SYSTEM PERMEASE PROTEIN DPPB-RELATED"/>
    <property type="match status" value="1"/>
</dbReference>
<name>A0A4R6KHS2_9ACTN</name>
<reference evidence="9 10" key="1">
    <citation type="submission" date="2019-03" db="EMBL/GenBank/DDBJ databases">
        <title>Genomic Encyclopedia of Type Strains, Phase III (KMG-III): the genomes of soil and plant-associated and newly described type strains.</title>
        <authorList>
            <person name="Whitman W."/>
        </authorList>
    </citation>
    <scope>NUCLEOTIDE SEQUENCE [LARGE SCALE GENOMIC DNA]</scope>
    <source>
        <strain evidence="9 10">VKM Ac-2527</strain>
    </source>
</reference>
<dbReference type="InterPro" id="IPR045621">
    <property type="entry name" value="BPD_transp_1_N"/>
</dbReference>
<comment type="caution">
    <text evidence="9">The sequence shown here is derived from an EMBL/GenBank/DDBJ whole genome shotgun (WGS) entry which is preliminary data.</text>
</comment>
<dbReference type="InterPro" id="IPR035906">
    <property type="entry name" value="MetI-like_sf"/>
</dbReference>
<evidence type="ECO:0000256" key="3">
    <source>
        <dbReference type="ARBA" id="ARBA00022475"/>
    </source>
</evidence>
<dbReference type="AlphaFoldDB" id="A0A4R6KHS2"/>
<evidence type="ECO:0000256" key="2">
    <source>
        <dbReference type="ARBA" id="ARBA00022448"/>
    </source>
</evidence>
<feature type="transmembrane region" description="Helical" evidence="7">
    <location>
        <begin position="255"/>
        <end position="278"/>
    </location>
</feature>